<keyword evidence="4 6" id="KW-0472">Membrane</keyword>
<evidence type="ECO:0000256" key="5">
    <source>
        <dbReference type="SAM" id="MobiDB-lite"/>
    </source>
</evidence>
<evidence type="ECO:0000256" key="2">
    <source>
        <dbReference type="ARBA" id="ARBA00022692"/>
    </source>
</evidence>
<gene>
    <name evidence="8" type="ORF">CLODIP_2_CD10146</name>
</gene>
<evidence type="ECO:0000259" key="7">
    <source>
        <dbReference type="Pfam" id="PF23727"/>
    </source>
</evidence>
<feature type="region of interest" description="Disordered" evidence="5">
    <location>
        <begin position="604"/>
        <end position="646"/>
    </location>
</feature>
<dbReference type="InterPro" id="IPR028994">
    <property type="entry name" value="Integrin_alpha_N"/>
</dbReference>
<sequence length="797" mass="87757">MLGLESPEAATAERSTLLAGSKLSVSDSFDEDNSDDADDEVFIQDGKNGRPKGTGAAVKRPLMPPRRKVHKSIPFESNIHRRALIRALKGPCCFTLLFLSIFIIAVGSLSIFFNSFLSERKWKEQKASELVTPSELYSKIVWNVTFHGIYPTSTLFAVDANSDGVLDVILAFGTAIDRIDDPGFVCAVYFEGHYPCYGGILALDGSTGQQLWRFWTESAVQSLDCSADLTEDKVNDCIVADKSGELQAINGHDGSRIWSFPSTTPMQLSDGGDQLNPRFVPDMNEDGKQDLVVGYNSASNVCGHSSTYPQGHLLLLNGATGEVLQCLEVMDHANITTAPTLIVMAEGSNHLLMSLAVLDQAKLVLMPLHPQLGIISDVLKELPVNGKSSISTPLLVDLNDDGTADVIVSSRGDLVAINGRSLELMWTFQKSENYVVNGPILAGYFSNDSVPDIIVKYSIPGRDYQEIILLDGSTGKLIISSILAAKGGANAPSASVEGFGNDVFLYWSPTCTFDKEANIDCAKDENTTSALELQVLLPNKNSSFPLYKLISNGDNPDEDWRMASSYLNTHPDFWDQYVRLICAAESSAEEALSAQQQESVENVGYQKQHNVRKHGRLPEETQPLYSDYDTGSNYRPSYEDTRPRREAQSYILPTITSSGILLPRLNQYEEGLDLVYTLSTPTPDDPIPTAYQQCLVNKISQLKSSRRRILMASCQRQAKDVALECWKEATQMTSATRPFGATRMARLTVHRQTIQLKCSDQVLKDGQRCAALLPWNMQSLPRGQARSNLFFPRNIGQ</sequence>
<comment type="subcellular location">
    <subcellularLocation>
        <location evidence="1">Membrane</location>
        <topology evidence="1">Single-pass membrane protein</topology>
    </subcellularLocation>
</comment>
<dbReference type="EMBL" id="CADEPI010000159">
    <property type="protein sequence ID" value="CAB3378165.1"/>
    <property type="molecule type" value="Genomic_DNA"/>
</dbReference>
<dbReference type="GO" id="GO:0016020">
    <property type="term" value="C:membrane"/>
    <property type="evidence" value="ECO:0007669"/>
    <property type="project" value="UniProtKB-SubCell"/>
</dbReference>
<organism evidence="8 9">
    <name type="scientific">Cloeon dipterum</name>
    <dbReference type="NCBI Taxonomy" id="197152"/>
    <lineage>
        <taxon>Eukaryota</taxon>
        <taxon>Metazoa</taxon>
        <taxon>Ecdysozoa</taxon>
        <taxon>Arthropoda</taxon>
        <taxon>Hexapoda</taxon>
        <taxon>Insecta</taxon>
        <taxon>Pterygota</taxon>
        <taxon>Palaeoptera</taxon>
        <taxon>Ephemeroptera</taxon>
        <taxon>Pisciforma</taxon>
        <taxon>Baetidae</taxon>
        <taxon>Cloeon</taxon>
    </lineage>
</organism>
<feature type="domain" description="FAM234A/B beta-propeller" evidence="7">
    <location>
        <begin position="142"/>
        <end position="510"/>
    </location>
</feature>
<evidence type="ECO:0000256" key="6">
    <source>
        <dbReference type="SAM" id="Phobius"/>
    </source>
</evidence>
<dbReference type="InterPro" id="IPR015943">
    <property type="entry name" value="WD40/YVTN_repeat-like_dom_sf"/>
</dbReference>
<reference evidence="8 9" key="1">
    <citation type="submission" date="2020-04" db="EMBL/GenBank/DDBJ databases">
        <authorList>
            <person name="Alioto T."/>
            <person name="Alioto T."/>
            <person name="Gomez Garrido J."/>
        </authorList>
    </citation>
    <scope>NUCLEOTIDE SEQUENCE [LARGE SCALE GENOMIC DNA]</scope>
</reference>
<dbReference type="PANTHER" id="PTHR21419:SF30">
    <property type="entry name" value="IG-LIKE DOMAIN-CONTAINING PROTEIN"/>
    <property type="match status" value="1"/>
</dbReference>
<dbReference type="Proteomes" id="UP000494165">
    <property type="component" value="Unassembled WGS sequence"/>
</dbReference>
<protein>
    <recommendedName>
        <fullName evidence="7">FAM234A/B beta-propeller domain-containing protein</fullName>
    </recommendedName>
</protein>
<dbReference type="Gene3D" id="2.130.10.10">
    <property type="entry name" value="YVTN repeat-like/Quinoprotein amine dehydrogenase"/>
    <property type="match status" value="1"/>
</dbReference>
<evidence type="ECO:0000256" key="4">
    <source>
        <dbReference type="ARBA" id="ARBA00023136"/>
    </source>
</evidence>
<evidence type="ECO:0000256" key="3">
    <source>
        <dbReference type="ARBA" id="ARBA00022989"/>
    </source>
</evidence>
<name>A0A8S1DDA5_9INSE</name>
<accession>A0A8S1DDA5</accession>
<dbReference type="SUPFAM" id="SSF69318">
    <property type="entry name" value="Integrin alpha N-terminal domain"/>
    <property type="match status" value="1"/>
</dbReference>
<evidence type="ECO:0000313" key="9">
    <source>
        <dbReference type="Proteomes" id="UP000494165"/>
    </source>
</evidence>
<dbReference type="Pfam" id="PF23727">
    <property type="entry name" value="Beta-prop_FAM234A_B"/>
    <property type="match status" value="1"/>
</dbReference>
<keyword evidence="9" id="KW-1185">Reference proteome</keyword>
<evidence type="ECO:0000256" key="1">
    <source>
        <dbReference type="ARBA" id="ARBA00004167"/>
    </source>
</evidence>
<dbReference type="InterPro" id="IPR045232">
    <property type="entry name" value="FAM234"/>
</dbReference>
<keyword evidence="3 6" id="KW-1133">Transmembrane helix</keyword>
<proteinExistence type="predicted"/>
<feature type="transmembrane region" description="Helical" evidence="6">
    <location>
        <begin position="91"/>
        <end position="113"/>
    </location>
</feature>
<evidence type="ECO:0000313" key="8">
    <source>
        <dbReference type="EMBL" id="CAB3378165.1"/>
    </source>
</evidence>
<dbReference type="AlphaFoldDB" id="A0A8S1DDA5"/>
<feature type="region of interest" description="Disordered" evidence="5">
    <location>
        <begin position="40"/>
        <end position="60"/>
    </location>
</feature>
<dbReference type="InterPro" id="IPR055409">
    <property type="entry name" value="Beta-prop_FAM234A_B"/>
</dbReference>
<keyword evidence="2 6" id="KW-0812">Transmembrane</keyword>
<comment type="caution">
    <text evidence="8">The sequence shown here is derived from an EMBL/GenBank/DDBJ whole genome shotgun (WGS) entry which is preliminary data.</text>
</comment>
<dbReference type="OrthoDB" id="567787at2759"/>
<feature type="compositionally biased region" description="Basic and acidic residues" evidence="5">
    <location>
        <begin position="637"/>
        <end position="646"/>
    </location>
</feature>
<dbReference type="PANTHER" id="PTHR21419">
    <property type="match status" value="1"/>
</dbReference>